<organism evidence="1 2">
    <name type="scientific">Actinobacillus pleuropneumoniae serovar 6 str. Femo</name>
    <dbReference type="NCBI Taxonomy" id="754256"/>
    <lineage>
        <taxon>Bacteria</taxon>
        <taxon>Pseudomonadati</taxon>
        <taxon>Pseudomonadota</taxon>
        <taxon>Gammaproteobacteria</taxon>
        <taxon>Pasteurellales</taxon>
        <taxon>Pasteurellaceae</taxon>
        <taxon>Actinobacillus</taxon>
    </lineage>
</organism>
<gene>
    <name evidence="1" type="ORF">appser6_11050</name>
</gene>
<accession>A0A828PJX3</accession>
<reference evidence="1 2" key="1">
    <citation type="journal article" date="2010" name="J. Bacteriol.">
        <title>Comparative genomic characterization of Actinobacillus pleuropneumoniae.</title>
        <authorList>
            <person name="Xu Z."/>
            <person name="Chen X."/>
            <person name="Li L."/>
            <person name="Li T."/>
            <person name="Wang S."/>
            <person name="Chen H."/>
            <person name="Zhou R."/>
        </authorList>
    </citation>
    <scope>NUCLEOTIDE SEQUENCE [LARGE SCALE GENOMIC DNA]</scope>
    <source>
        <strain evidence="1 2">Femo</strain>
    </source>
</reference>
<dbReference type="Proteomes" id="UP000005341">
    <property type="component" value="Unassembled WGS sequence"/>
</dbReference>
<sequence>MGSLFIGNNPNAKQVEGLGFSEAHSDTNYNINNLKFINDGSINKENYNLLKRIYPNTNGNRELNNVKEGK</sequence>
<dbReference type="EMBL" id="ADOG01000014">
    <property type="protein sequence ID" value="EFM91931.1"/>
    <property type="molecule type" value="Genomic_DNA"/>
</dbReference>
<protein>
    <submittedName>
        <fullName evidence="1">Large exoprotein involved in heme utilization or adhesion</fullName>
    </submittedName>
</protein>
<evidence type="ECO:0000313" key="1">
    <source>
        <dbReference type="EMBL" id="EFM91931.1"/>
    </source>
</evidence>
<proteinExistence type="predicted"/>
<evidence type="ECO:0000313" key="2">
    <source>
        <dbReference type="Proteomes" id="UP000005341"/>
    </source>
</evidence>
<name>A0A828PJX3_ACTPL</name>
<comment type="caution">
    <text evidence="1">The sequence shown here is derived from an EMBL/GenBank/DDBJ whole genome shotgun (WGS) entry which is preliminary data.</text>
</comment>
<dbReference type="AlphaFoldDB" id="A0A828PJX3"/>